<dbReference type="SUPFAM" id="SSF53335">
    <property type="entry name" value="S-adenosyl-L-methionine-dependent methyltransferases"/>
    <property type="match status" value="2"/>
</dbReference>
<proteinExistence type="predicted"/>
<dbReference type="InterPro" id="IPR029063">
    <property type="entry name" value="SAM-dependent_MTases_sf"/>
</dbReference>
<dbReference type="PANTHER" id="PTHR42912:SF93">
    <property type="entry name" value="N6-ADENOSINE-METHYLTRANSFERASE TMT1A"/>
    <property type="match status" value="1"/>
</dbReference>
<dbReference type="InterPro" id="IPR011990">
    <property type="entry name" value="TPR-like_helical_dom_sf"/>
</dbReference>
<dbReference type="CDD" id="cd02440">
    <property type="entry name" value="AdoMet_MTases"/>
    <property type="match status" value="2"/>
</dbReference>
<accession>A0ABW8JSN7</accession>
<evidence type="ECO:0000256" key="1">
    <source>
        <dbReference type="SAM" id="Coils"/>
    </source>
</evidence>
<dbReference type="InterPro" id="IPR013216">
    <property type="entry name" value="Methyltransf_11"/>
</dbReference>
<evidence type="ECO:0000313" key="4">
    <source>
        <dbReference type="EMBL" id="MFK2904156.1"/>
    </source>
</evidence>
<keyword evidence="5" id="KW-1185">Reference proteome</keyword>
<dbReference type="EMBL" id="JADIKM010000002">
    <property type="protein sequence ID" value="MFK2904156.1"/>
    <property type="molecule type" value="Genomic_DNA"/>
</dbReference>
<dbReference type="Pfam" id="PF13649">
    <property type="entry name" value="Methyltransf_25"/>
    <property type="match status" value="1"/>
</dbReference>
<dbReference type="GO" id="GO:0008168">
    <property type="term" value="F:methyltransferase activity"/>
    <property type="evidence" value="ECO:0007669"/>
    <property type="project" value="UniProtKB-KW"/>
</dbReference>
<keyword evidence="1" id="KW-0175">Coiled coil</keyword>
<dbReference type="Gene3D" id="1.25.40.10">
    <property type="entry name" value="Tetratricopeptide repeat domain"/>
    <property type="match status" value="1"/>
</dbReference>
<sequence length="916" mass="101719">MNYSSEYNLYWLQSDRIGESSGDLQRVANEILLTCGSGTILDIGSGEGELVCALLDRGVSAVGLDVSEVVVARSNDRAPGRFFPGSVLALPFDDDAFETVVSTDCMEHLAPEDVPAALREILRVTRKNVFLKIATTQDRDGHWHLTVEGRAWWEARCFEAGFRKHPAYYKINNYESLNNEGWQISIVLEKLPAAAANAFPLESLSEERGLHMDMLRDAGERSDAHVIRYDWASGYVKPGDRVLDAACGLGYGGRVIAASTRADRIIGIDGSKYAIDYAKMSFSEDGDRVRYELGMLPEALSALEDNSVDLVTSFETLEHVADPVAVLREFHRILVPGGRILVSVPNDWSDASGEDPNPYHLHVYDWGRLKTEISEFFTLEEAYAQTASQCKVPALGANVWERRGRMLRRVEIAETSPMDCEWWLMVGMKSPLESSVGYSERVFSNIANTGHPSIRYGEFFSIPWLMHSMVNVTHRLKDVEKLDDLCGAVLDKAAAHSNDYRAALCVQAYRALDPRERQSRNMLNVIALIDEEVAISPGSEMALRWRISLLFAKARLLQALGDLAGAASAYEDCAGHDVRAFGVHLATKTTEASFVGGRIALSLGQTDRARACWERGLAIGEQLLGVSLDDILINRSHPNLFNHGDGVREYTLAWDNIARCANGLALLAEGRGVDESLLQGSFQTEYSVVTRDVLSCRGQLGEQSLELKSERRALEERTKLLEQANVALESVTDDLVGARSDLADRSDELVRARLDLVERTKLLEQANVALESVTDDLVGARSDLADRSDELVRARLDLVERTRMLEQANEALANQTEELVWTRQELVERTGTLERVITDLNERTARLEQANAALDNSGAEALVLANRELHTRSSELAAALRSLEEKEELLKTANAKIVSLSQGVLRKMWRRVRRGN</sequence>
<dbReference type="Gene3D" id="3.40.50.150">
    <property type="entry name" value="Vaccinia Virus protein VP39"/>
    <property type="match status" value="2"/>
</dbReference>
<comment type="caution">
    <text evidence="4">The sequence shown here is derived from an EMBL/GenBank/DDBJ whole genome shotgun (WGS) entry which is preliminary data.</text>
</comment>
<name>A0ABW8JSN7_9GAMM</name>
<evidence type="ECO:0000259" key="2">
    <source>
        <dbReference type="Pfam" id="PF08241"/>
    </source>
</evidence>
<keyword evidence="4" id="KW-0808">Transferase</keyword>
<feature type="coiled-coil region" evidence="1">
    <location>
        <begin position="798"/>
        <end position="903"/>
    </location>
</feature>
<feature type="domain" description="Methyltransferase" evidence="3">
    <location>
        <begin position="40"/>
        <end position="127"/>
    </location>
</feature>
<keyword evidence="4" id="KW-0489">Methyltransferase</keyword>
<dbReference type="Pfam" id="PF08241">
    <property type="entry name" value="Methyltransf_11"/>
    <property type="match status" value="1"/>
</dbReference>
<feature type="coiled-coil region" evidence="1">
    <location>
        <begin position="704"/>
        <end position="731"/>
    </location>
</feature>
<dbReference type="GO" id="GO:0032259">
    <property type="term" value="P:methylation"/>
    <property type="evidence" value="ECO:0007669"/>
    <property type="project" value="UniProtKB-KW"/>
</dbReference>
<dbReference type="PANTHER" id="PTHR42912">
    <property type="entry name" value="METHYLTRANSFERASE"/>
    <property type="match status" value="1"/>
</dbReference>
<feature type="domain" description="Methyltransferase type 11" evidence="2">
    <location>
        <begin position="243"/>
        <end position="341"/>
    </location>
</feature>
<gene>
    <name evidence="4" type="ORF">ISP17_09270</name>
</gene>
<dbReference type="InterPro" id="IPR050508">
    <property type="entry name" value="Methyltransf_Superfamily"/>
</dbReference>
<evidence type="ECO:0000313" key="5">
    <source>
        <dbReference type="Proteomes" id="UP001620460"/>
    </source>
</evidence>
<organism evidence="4 5">
    <name type="scientific">Dyella ginsengisoli</name>
    <dbReference type="NCBI Taxonomy" id="363848"/>
    <lineage>
        <taxon>Bacteria</taxon>
        <taxon>Pseudomonadati</taxon>
        <taxon>Pseudomonadota</taxon>
        <taxon>Gammaproteobacteria</taxon>
        <taxon>Lysobacterales</taxon>
        <taxon>Rhodanobacteraceae</taxon>
        <taxon>Dyella</taxon>
    </lineage>
</organism>
<protein>
    <submittedName>
        <fullName evidence="4">Methyltransferase domain-containing protein</fullName>
    </submittedName>
</protein>
<dbReference type="RefSeq" id="WP_404632367.1">
    <property type="nucleotide sequence ID" value="NZ_JADIKM010000002.1"/>
</dbReference>
<dbReference type="InterPro" id="IPR041698">
    <property type="entry name" value="Methyltransf_25"/>
</dbReference>
<reference evidence="4 5" key="1">
    <citation type="submission" date="2020-10" db="EMBL/GenBank/DDBJ databases">
        <title>Phylogeny of dyella-like bacteria.</title>
        <authorList>
            <person name="Fu J."/>
        </authorList>
    </citation>
    <scope>NUCLEOTIDE SEQUENCE [LARGE SCALE GENOMIC DNA]</scope>
    <source>
        <strain evidence="4 5">Gsoil3046</strain>
    </source>
</reference>
<evidence type="ECO:0000259" key="3">
    <source>
        <dbReference type="Pfam" id="PF13649"/>
    </source>
</evidence>
<dbReference type="Proteomes" id="UP001620460">
    <property type="component" value="Unassembled WGS sequence"/>
</dbReference>